<gene>
    <name evidence="3" type="ORF">X777_05821</name>
</gene>
<dbReference type="PANTHER" id="PTHR23099:SF0">
    <property type="entry name" value="GERM CELL NUCLEAR ACIDIC PROTEIN"/>
    <property type="match status" value="1"/>
</dbReference>
<dbReference type="STRING" id="2015173.A0A026WDD5"/>
<feature type="region of interest" description="Disordered" evidence="1">
    <location>
        <begin position="543"/>
        <end position="568"/>
    </location>
</feature>
<feature type="compositionally biased region" description="Basic and acidic residues" evidence="1">
    <location>
        <begin position="417"/>
        <end position="427"/>
    </location>
</feature>
<feature type="compositionally biased region" description="Basic and acidic residues" evidence="1">
    <location>
        <begin position="364"/>
        <end position="386"/>
    </location>
</feature>
<dbReference type="EMBL" id="KK107261">
    <property type="protein sequence ID" value="EZA53978.1"/>
    <property type="molecule type" value="Genomic_DNA"/>
</dbReference>
<dbReference type="AlphaFoldDB" id="A0A026WDD5"/>
<proteinExistence type="predicted"/>
<dbReference type="Proteomes" id="UP000053097">
    <property type="component" value="Unassembled WGS sequence"/>
</dbReference>
<dbReference type="PANTHER" id="PTHR23099">
    <property type="entry name" value="TRANSCRIPTIONAL REGULATOR"/>
    <property type="match status" value="1"/>
</dbReference>
<feature type="compositionally biased region" description="Polar residues" evidence="1">
    <location>
        <begin position="477"/>
        <end position="490"/>
    </location>
</feature>
<dbReference type="SMART" id="SM00731">
    <property type="entry name" value="SprT"/>
    <property type="match status" value="1"/>
</dbReference>
<protein>
    <submittedName>
        <fullName evidence="3">Acidic repeat-containing protein</fullName>
    </submittedName>
</protein>
<organism evidence="3 4">
    <name type="scientific">Ooceraea biroi</name>
    <name type="common">Clonal raider ant</name>
    <name type="synonym">Cerapachys biroi</name>
    <dbReference type="NCBI Taxonomy" id="2015173"/>
    <lineage>
        <taxon>Eukaryota</taxon>
        <taxon>Metazoa</taxon>
        <taxon>Ecdysozoa</taxon>
        <taxon>Arthropoda</taxon>
        <taxon>Hexapoda</taxon>
        <taxon>Insecta</taxon>
        <taxon>Pterygota</taxon>
        <taxon>Neoptera</taxon>
        <taxon>Endopterygota</taxon>
        <taxon>Hymenoptera</taxon>
        <taxon>Apocrita</taxon>
        <taxon>Aculeata</taxon>
        <taxon>Formicoidea</taxon>
        <taxon>Formicidae</taxon>
        <taxon>Dorylinae</taxon>
        <taxon>Ooceraea</taxon>
    </lineage>
</organism>
<name>A0A026WDD5_OOCBI</name>
<accession>A0A026WDD5</accession>
<feature type="compositionally biased region" description="Polar residues" evidence="1">
    <location>
        <begin position="577"/>
        <end position="589"/>
    </location>
</feature>
<dbReference type="SUPFAM" id="SSF47095">
    <property type="entry name" value="HMG-box"/>
    <property type="match status" value="1"/>
</dbReference>
<dbReference type="OMA" id="GHGPFWT"/>
<dbReference type="Pfam" id="PF17283">
    <property type="entry name" value="Zn_ribbon_SprT"/>
    <property type="match status" value="1"/>
</dbReference>
<feature type="compositionally biased region" description="Polar residues" evidence="1">
    <location>
        <begin position="558"/>
        <end position="568"/>
    </location>
</feature>
<feature type="compositionally biased region" description="Polar residues" evidence="1">
    <location>
        <begin position="352"/>
        <end position="363"/>
    </location>
</feature>
<evidence type="ECO:0000313" key="4">
    <source>
        <dbReference type="Proteomes" id="UP000053097"/>
    </source>
</evidence>
<dbReference type="GO" id="GO:0006974">
    <property type="term" value="P:DNA damage response"/>
    <property type="evidence" value="ECO:0007669"/>
    <property type="project" value="UniProtKB-ARBA"/>
</dbReference>
<dbReference type="Gene3D" id="1.10.30.10">
    <property type="entry name" value="High mobility group box domain"/>
    <property type="match status" value="1"/>
</dbReference>
<keyword evidence="4" id="KW-1185">Reference proteome</keyword>
<dbReference type="InterPro" id="IPR006640">
    <property type="entry name" value="SprT-like_domain"/>
</dbReference>
<dbReference type="Pfam" id="PF10263">
    <property type="entry name" value="SprT-like"/>
    <property type="match status" value="1"/>
</dbReference>
<feature type="compositionally biased region" description="Acidic residues" evidence="1">
    <location>
        <begin position="632"/>
        <end position="644"/>
    </location>
</feature>
<dbReference type="InterPro" id="IPR036910">
    <property type="entry name" value="HMG_box_dom_sf"/>
</dbReference>
<feature type="compositionally biased region" description="Low complexity" evidence="1">
    <location>
        <begin position="337"/>
        <end position="351"/>
    </location>
</feature>
<evidence type="ECO:0000313" key="3">
    <source>
        <dbReference type="EMBL" id="EZA53978.1"/>
    </source>
</evidence>
<feature type="region of interest" description="Disordered" evidence="1">
    <location>
        <begin position="472"/>
        <end position="506"/>
    </location>
</feature>
<feature type="region of interest" description="Disordered" evidence="1">
    <location>
        <begin position="417"/>
        <end position="446"/>
    </location>
</feature>
<evidence type="ECO:0000259" key="2">
    <source>
        <dbReference type="SMART" id="SM00731"/>
    </source>
</evidence>
<sequence length="934" mass="106160">MISNYNSRNSTGDTENFTLHLSEGSTIEDTQDLVATDKINKRDGNDVIVISDSSSNSSFDCSDILDSKTSNFNIKNKKKTIYPKSNVLEIFSKHEEQDKLDRPWRMCDKALDSALDRYRNKTVTNANKTIYTSNETTASSCDASCNRNIKNRDRYDAEQFCKTPVPTSMEQQMADKYGIKQTDKVIIPSGITHCSKVLSRLNTPQPKSAEKSTLTKEDTRRIWRNIKQAKFTYASPRERKETNVIIDESIEVDEDMIHPAISPRSNKKLAHRNDDSCDVIDTSLKDDVIPDSQNNSEPFHPISEHFSVTPREEQQLHRPLSERKKRDISQWLMMNLPDSSSDSSCSGVPPSTRNSKGSANSTLERLEQNYETPNNRERFNKAQSNRKETEIMNTNNRAIEPSLTRQAIMNKVVEKSRNENLEFKTPDRSTVSPKADNKSSTATNAPEMGINDCMEILDKLYGKSWRDKANALLPSSEPRNTSNQTMNRAVQTERKPFSKNRYYTSDSDFDESDLGKNFSHADILFADAIFARFHVSDKNKIRIRKKKNQRKQKDSDSFINDESLSDSGSESIYHTALTNPRTSTNSTASRPVPVSASVKRLQAICDTDSEDKSDKSSNNSRKNLNRKKLLFSDDDSDNTSEFDPGDYVPPKIVYRKETVKTPQPFKTASRFISASDTASKSFLASLSSTVPTNCVHPDAKRYRSNYKNNKEALCKELYRLYNEKVFDNKLPQEMPIEWNVRMRGTAGYCYNKKTIRSLSGAAKSSRIVLATKILDAPDRLRDTLIHEMCHAAAWLLNDVSDGHGPFWTGWANKAMKTFPELPPIRRCHDYEIKTKFTYRCTGCGYSIGRHSKSLNTERKRCGHCYGKFELLINKTTKSGTTVQVQTPKKEPSGFALYVKQNYNSVKKEKSNIRHADVMRILGQQFSAIKIASNK</sequence>
<feature type="region of interest" description="Disordered" evidence="1">
    <location>
        <begin position="335"/>
        <end position="386"/>
    </location>
</feature>
<dbReference type="InterPro" id="IPR035240">
    <property type="entry name" value="SprT_Zn_ribbon"/>
</dbReference>
<dbReference type="GO" id="GO:0005634">
    <property type="term" value="C:nucleus"/>
    <property type="evidence" value="ECO:0007669"/>
    <property type="project" value="UniProtKB-ARBA"/>
</dbReference>
<reference evidence="3 4" key="1">
    <citation type="journal article" date="2014" name="Curr. Biol.">
        <title>The genome of the clonal raider ant Cerapachys biroi.</title>
        <authorList>
            <person name="Oxley P.R."/>
            <person name="Ji L."/>
            <person name="Fetter-Pruneda I."/>
            <person name="McKenzie S.K."/>
            <person name="Li C."/>
            <person name="Hu H."/>
            <person name="Zhang G."/>
            <person name="Kronauer D.J."/>
        </authorList>
    </citation>
    <scope>NUCLEOTIDE SEQUENCE [LARGE SCALE GENOMIC DNA]</scope>
</reference>
<evidence type="ECO:0000256" key="1">
    <source>
        <dbReference type="SAM" id="MobiDB-lite"/>
    </source>
</evidence>
<feature type="region of interest" description="Disordered" evidence="1">
    <location>
        <begin position="577"/>
        <end position="596"/>
    </location>
</feature>
<feature type="domain" description="SprT-like" evidence="2">
    <location>
        <begin position="711"/>
        <end position="871"/>
    </location>
</feature>
<feature type="region of interest" description="Disordered" evidence="1">
    <location>
        <begin position="605"/>
        <end position="644"/>
    </location>
</feature>
<dbReference type="OrthoDB" id="20772at2759"/>
<feature type="compositionally biased region" description="Polar residues" evidence="1">
    <location>
        <begin position="428"/>
        <end position="444"/>
    </location>
</feature>